<dbReference type="SMART" id="SM00490">
    <property type="entry name" value="HELICc"/>
    <property type="match status" value="1"/>
</dbReference>
<reference evidence="17 18" key="1">
    <citation type="submission" date="2018-02" db="EMBL/GenBank/DDBJ databases">
        <title>Draft genome sequences of Elsinoe sp., causing black scab on jojoba.</title>
        <authorList>
            <person name="Stodart B."/>
            <person name="Jeffress S."/>
            <person name="Ash G."/>
            <person name="Arun Chinnappa K."/>
        </authorList>
    </citation>
    <scope>NUCLEOTIDE SEQUENCE [LARGE SCALE GENOMIC DNA]</scope>
    <source>
        <strain evidence="17 18">Hillstone_2</strain>
    </source>
</reference>
<keyword evidence="6" id="KW-0227">DNA damage</keyword>
<sequence length="1494" mass="164171">MSYDGQDDFIDFDESPRPAKRQRTSKAGSKPSSKAEPVKKKPGRPRKGAKSPAKARLNDSDEPIKPPRKRATKRASKARSNSVSSGNGDASERATRKPSTKQRQGRRDPSPFSDLSEDAFDSAPRLKSVPRAISAISSDEDRPKQKKQKHPTYVPSGPELLLDRFVSQIPPDSSDPNSLRGPIWIQPRPAALPAVVKPAPPPPPLFNRPVPPKITPPVLASKSPNVNNVLQNRQGVEPHAKEQNLNPQVRPQEEARQQTPAPAINRPHYIRKEGSAQPTTRSTTPDGATPNRQTSANSSARDTFTPNTDLSNPGSSNLAARKTPRITPPKQTNDNRHEGSADADFEAHGSHNELGRVRKAPASAFPAARNGYTPAPRSRPVFSVPVSKTPSIPTAPVAVIDIADELEGLPSDAFSSSPEREPPTTNTSNKPPQRAPGLGGTGYRQMTLHGVLSDPKDAEQNKSKKVAKPVVEKNEKPTQHKLNEETLSTWIYPVNLGTVRDYQFNIVQNGLFHNLLVALPTGLGKTFIAATVMLNWYRWTKDAQIIFVAPTKPLVAQQVEACFHTVGIPRSDTAMLTGEVKTPMRREAWETKRIFFMTPQTMANDLRSGACDPKRIVLVVVDEAHRATGNYAYVDVVRFLRRFNQSFRILALTATPGSKVETVQEVIDGLDIARTEIRTENSLDIRRYVHSRDTETFLFDFSEEQEMIMELFSKAVQPILDKLKSQNATWMNNPRKITAYGLNMAQRDWSKSEAGRNASYPVKTMVMTCFKVLSSLAHAVTMLKFHGIGPFFRKIAAFRREVDEADKSMKAARDIRNNENFNKMYNYLQAWINNPDFVGHPKLEHLRSVILNHFLDRGDTGITNAPSGTRVMVFAQYRDSAEEIARVLKRNEPMIRPRVFVGQATAEGSAGMDQKTQLEAIEQFKAGKFNTLVATSIGEEGLDIGEVDLIICYDANASPIRMLQRMGRTGRKRAGKIVLLLMKEKEETDFAKSKDNYEKIQGLITDGAQFTYHDDRSPRILPKDIKPVVDKRVVEIPTENSQTDLPIPTKRVAKKKAPPKKFHMPDGVVTGFVKASRVRNKGSDAEISGSEEEEINRTKKGGKRKSMAPTKSTVSLPPPGPEGVQLPFLSDVLLNRMQERELERKYQYVTSADEAAVVQAPEPEKNLSGFKYPGTTSLVSHGRYTSSIATMLSTMHDIDGIAIERFRENLHMDDITDAASADHLYGDPKQDDLPSPASEPSDADTETDTLDFPVPAPAPAKKRGRPARPKGPTAAKPPRKKAAPKAKAAPKSAPAKKAASAPRGRKRLERNSSAMEAASSSPPPTPDDMRLPSQGIALGEDDTSGDDEPEPTGAWKDDSELDGFVVGSEEEIEFVSSSLPHISGDRTPGTKKGGKRKKDASKGKGKGRGLIRGTGNGKGKNAEMPGKKQLSEEFVIESDEDEAMDAENESDDSIGFGGMRRGFDPGLDEGISAGHGRAVAGKKRRVVESDSDDE</sequence>
<comment type="catalytic activity">
    <reaction evidence="12 13">
        <text>ATP + H2O = ADP + phosphate + H(+)</text>
        <dbReference type="Rhea" id="RHEA:13065"/>
        <dbReference type="ChEBI" id="CHEBI:15377"/>
        <dbReference type="ChEBI" id="CHEBI:15378"/>
        <dbReference type="ChEBI" id="CHEBI:30616"/>
        <dbReference type="ChEBI" id="CHEBI:43474"/>
        <dbReference type="ChEBI" id="CHEBI:456216"/>
        <dbReference type="EC" id="3.6.4.12"/>
    </reaction>
</comment>
<dbReference type="Gene3D" id="1.20.1320.20">
    <property type="entry name" value="hef helicase domain"/>
    <property type="match status" value="1"/>
</dbReference>
<keyword evidence="7" id="KW-0378">Hydrolase</keyword>
<feature type="compositionally biased region" description="Acidic residues" evidence="14">
    <location>
        <begin position="1"/>
        <end position="13"/>
    </location>
</feature>
<dbReference type="Proteomes" id="UP000308133">
    <property type="component" value="Unassembled WGS sequence"/>
</dbReference>
<evidence type="ECO:0000256" key="7">
    <source>
        <dbReference type="ARBA" id="ARBA00022801"/>
    </source>
</evidence>
<evidence type="ECO:0000256" key="2">
    <source>
        <dbReference type="ARBA" id="ARBA00004123"/>
    </source>
</evidence>
<dbReference type="PANTHER" id="PTHR14025:SF20">
    <property type="entry name" value="FANCONI ANEMIA GROUP M PROTEIN"/>
    <property type="match status" value="1"/>
</dbReference>
<comment type="caution">
    <text evidence="17">The sequence shown here is derived from an EMBL/GenBank/DDBJ whole genome shotgun (WGS) entry which is preliminary data.</text>
</comment>
<keyword evidence="5" id="KW-0547">Nucleotide-binding</keyword>
<feature type="compositionally biased region" description="Acidic residues" evidence="14">
    <location>
        <begin position="1339"/>
        <end position="1350"/>
    </location>
</feature>
<dbReference type="GO" id="GO:0005524">
    <property type="term" value="F:ATP binding"/>
    <property type="evidence" value="ECO:0007669"/>
    <property type="project" value="UniProtKB-UniRule"/>
</dbReference>
<feature type="compositionally biased region" description="Pro residues" evidence="14">
    <location>
        <begin position="198"/>
        <end position="215"/>
    </location>
</feature>
<dbReference type="GO" id="GO:0045003">
    <property type="term" value="P:double-strand break repair via synthesis-dependent strand annealing"/>
    <property type="evidence" value="ECO:0007669"/>
    <property type="project" value="TreeGrafter"/>
</dbReference>
<evidence type="ECO:0000256" key="13">
    <source>
        <dbReference type="RuleBase" id="RU367027"/>
    </source>
</evidence>
<feature type="compositionally biased region" description="Low complexity" evidence="14">
    <location>
        <begin position="1285"/>
        <end position="1302"/>
    </location>
</feature>
<dbReference type="PROSITE" id="PS51192">
    <property type="entry name" value="HELICASE_ATP_BIND_1"/>
    <property type="match status" value="1"/>
</dbReference>
<feature type="compositionally biased region" description="Basic residues" evidence="14">
    <location>
        <begin position="40"/>
        <end position="49"/>
    </location>
</feature>
<dbReference type="PROSITE" id="PS51194">
    <property type="entry name" value="HELICASE_CTER"/>
    <property type="match status" value="1"/>
</dbReference>
<dbReference type="GO" id="GO:0005634">
    <property type="term" value="C:nucleus"/>
    <property type="evidence" value="ECO:0007669"/>
    <property type="project" value="UniProtKB-SubCell"/>
</dbReference>
<dbReference type="GO" id="GO:0016887">
    <property type="term" value="F:ATP hydrolysis activity"/>
    <property type="evidence" value="ECO:0007669"/>
    <property type="project" value="RHEA"/>
</dbReference>
<dbReference type="PANTHER" id="PTHR14025">
    <property type="entry name" value="FANCONI ANEMIA GROUP M FANCM FAMILY MEMBER"/>
    <property type="match status" value="1"/>
</dbReference>
<feature type="region of interest" description="Disordered" evidence="14">
    <location>
        <begin position="1"/>
        <end position="159"/>
    </location>
</feature>
<feature type="compositionally biased region" description="Basic and acidic residues" evidence="14">
    <location>
        <begin position="470"/>
        <end position="479"/>
    </location>
</feature>
<dbReference type="InterPro" id="IPR027417">
    <property type="entry name" value="P-loop_NTPase"/>
</dbReference>
<evidence type="ECO:0000259" key="15">
    <source>
        <dbReference type="PROSITE" id="PS51192"/>
    </source>
</evidence>
<dbReference type="InterPro" id="IPR039686">
    <property type="entry name" value="FANCM/Mph1-like_ID"/>
</dbReference>
<dbReference type="EMBL" id="PTQR01000054">
    <property type="protein sequence ID" value="TKX23292.1"/>
    <property type="molecule type" value="Genomic_DNA"/>
</dbReference>
<dbReference type="EC" id="3.6.4.12" evidence="13"/>
<feature type="domain" description="Helicase ATP-binding" evidence="15">
    <location>
        <begin position="506"/>
        <end position="674"/>
    </location>
</feature>
<accession>A0A4V6DVD4</accession>
<dbReference type="CDD" id="cd18033">
    <property type="entry name" value="DEXDc_FANCM"/>
    <property type="match status" value="1"/>
</dbReference>
<feature type="compositionally biased region" description="Basic and acidic residues" evidence="14">
    <location>
        <begin position="333"/>
        <end position="356"/>
    </location>
</feature>
<keyword evidence="11" id="KW-0539">Nucleus</keyword>
<dbReference type="InterPro" id="IPR014001">
    <property type="entry name" value="Helicase_ATP-bd"/>
</dbReference>
<evidence type="ECO:0000256" key="5">
    <source>
        <dbReference type="ARBA" id="ARBA00022741"/>
    </source>
</evidence>
<name>A0A4V6DVD4_9PEZI</name>
<comment type="similarity">
    <text evidence="3 13">Belongs to the DEAD box helicase family. DEAH subfamily. FANCM sub-subfamily.</text>
</comment>
<keyword evidence="8 17" id="KW-0347">Helicase</keyword>
<dbReference type="GO" id="GO:0043138">
    <property type="term" value="F:3'-5' DNA helicase activity"/>
    <property type="evidence" value="ECO:0007669"/>
    <property type="project" value="InterPro"/>
</dbReference>
<dbReference type="GO" id="GO:0009378">
    <property type="term" value="F:four-way junction helicase activity"/>
    <property type="evidence" value="ECO:0007669"/>
    <property type="project" value="TreeGrafter"/>
</dbReference>
<feature type="region of interest" description="Disordered" evidence="14">
    <location>
        <begin position="193"/>
        <end position="362"/>
    </location>
</feature>
<evidence type="ECO:0000313" key="18">
    <source>
        <dbReference type="Proteomes" id="UP000308133"/>
    </source>
</evidence>
<keyword evidence="9" id="KW-0067">ATP-binding</keyword>
<evidence type="ECO:0000256" key="9">
    <source>
        <dbReference type="ARBA" id="ARBA00022840"/>
    </source>
</evidence>
<dbReference type="GO" id="GO:0000400">
    <property type="term" value="F:four-way junction DNA binding"/>
    <property type="evidence" value="ECO:0007669"/>
    <property type="project" value="TreeGrafter"/>
</dbReference>
<dbReference type="Gene3D" id="3.40.50.300">
    <property type="entry name" value="P-loop containing nucleotide triphosphate hydrolases"/>
    <property type="match status" value="2"/>
</dbReference>
<proteinExistence type="inferred from homology"/>
<dbReference type="FunFam" id="3.40.50.300:FF:000861">
    <property type="entry name" value="Fanconi anemia, complementation group M"/>
    <property type="match status" value="1"/>
</dbReference>
<evidence type="ECO:0000256" key="4">
    <source>
        <dbReference type="ARBA" id="ARBA00011390"/>
    </source>
</evidence>
<feature type="compositionally biased region" description="Basic and acidic residues" evidence="14">
    <location>
        <begin position="56"/>
        <end position="65"/>
    </location>
</feature>
<comment type="subunit">
    <text evidence="4 13">Interacts with the MHF histone-fold complex to form the FANCM-MHF complex.</text>
</comment>
<feature type="compositionally biased region" description="Polar residues" evidence="14">
    <location>
        <begin position="413"/>
        <end position="431"/>
    </location>
</feature>
<dbReference type="CDD" id="cd12091">
    <property type="entry name" value="FANCM_ID"/>
    <property type="match status" value="1"/>
</dbReference>
<feature type="compositionally biased region" description="Acidic residues" evidence="14">
    <location>
        <begin position="1434"/>
        <end position="1452"/>
    </location>
</feature>
<dbReference type="Pfam" id="PF04851">
    <property type="entry name" value="ResIII"/>
    <property type="match status" value="1"/>
</dbReference>
<feature type="region of interest" description="Disordered" evidence="14">
    <location>
        <begin position="1222"/>
        <end position="1494"/>
    </location>
</feature>
<feature type="region of interest" description="Disordered" evidence="14">
    <location>
        <begin position="1079"/>
        <end position="1123"/>
    </location>
</feature>
<dbReference type="SMART" id="SM00487">
    <property type="entry name" value="DEXDc"/>
    <property type="match status" value="1"/>
</dbReference>
<dbReference type="InterPro" id="IPR044749">
    <property type="entry name" value="FANCM_DEXDc"/>
</dbReference>
<comment type="subcellular location">
    <subcellularLocation>
        <location evidence="2 13">Nucleus</location>
    </subcellularLocation>
</comment>
<evidence type="ECO:0000256" key="10">
    <source>
        <dbReference type="ARBA" id="ARBA00023204"/>
    </source>
</evidence>
<feature type="compositionally biased region" description="Polar residues" evidence="14">
    <location>
        <begin position="276"/>
        <end position="318"/>
    </location>
</feature>
<feature type="region of interest" description="Disordered" evidence="14">
    <location>
        <begin position="409"/>
        <end position="479"/>
    </location>
</feature>
<feature type="compositionally biased region" description="Basic residues" evidence="14">
    <location>
        <begin position="1392"/>
        <end position="1409"/>
    </location>
</feature>
<evidence type="ECO:0000256" key="11">
    <source>
        <dbReference type="ARBA" id="ARBA00023242"/>
    </source>
</evidence>
<evidence type="ECO:0000256" key="1">
    <source>
        <dbReference type="ARBA" id="ARBA00003813"/>
    </source>
</evidence>
<organism evidence="17 18">
    <name type="scientific">Elsinoe australis</name>
    <dbReference type="NCBI Taxonomy" id="40998"/>
    <lineage>
        <taxon>Eukaryota</taxon>
        <taxon>Fungi</taxon>
        <taxon>Dikarya</taxon>
        <taxon>Ascomycota</taxon>
        <taxon>Pezizomycotina</taxon>
        <taxon>Dothideomycetes</taxon>
        <taxon>Dothideomycetidae</taxon>
        <taxon>Myriangiales</taxon>
        <taxon>Elsinoaceae</taxon>
        <taxon>Elsinoe</taxon>
    </lineage>
</organism>
<comment type="function">
    <text evidence="1 13">ATP-dependent DNA helicase involved in DNA damage repair by homologous recombination and in genome maintenance. Capable of unwinding D-loops. Plays a role in limiting crossover recombinants during mitotic DNA double-strand break (DSB) repair. Component of a FANCM-MHF complex which promotes gene conversion at blocked replication forks, probably by reversal of the stalled fork.</text>
</comment>
<evidence type="ECO:0000256" key="14">
    <source>
        <dbReference type="SAM" id="MobiDB-lite"/>
    </source>
</evidence>
<dbReference type="CDD" id="cd18801">
    <property type="entry name" value="SF2_C_FANCM_Hef"/>
    <property type="match status" value="1"/>
</dbReference>
<dbReference type="InterPro" id="IPR001650">
    <property type="entry name" value="Helicase_C-like"/>
</dbReference>
<keyword evidence="10" id="KW-0234">DNA repair</keyword>
<feature type="domain" description="Helicase C-terminal" evidence="16">
    <location>
        <begin position="857"/>
        <end position="1016"/>
    </location>
</feature>
<evidence type="ECO:0000313" key="17">
    <source>
        <dbReference type="EMBL" id="TKX23292.1"/>
    </source>
</evidence>
<evidence type="ECO:0000256" key="3">
    <source>
        <dbReference type="ARBA" id="ARBA00009889"/>
    </source>
</evidence>
<feature type="compositionally biased region" description="Basic residues" evidence="14">
    <location>
        <begin position="66"/>
        <end position="77"/>
    </location>
</feature>
<dbReference type="InterPro" id="IPR006935">
    <property type="entry name" value="Helicase/UvrB_N"/>
</dbReference>
<feature type="compositionally biased region" description="Polar residues" evidence="14">
    <location>
        <begin position="222"/>
        <end position="234"/>
    </location>
</feature>
<evidence type="ECO:0000259" key="16">
    <source>
        <dbReference type="PROSITE" id="PS51194"/>
    </source>
</evidence>
<dbReference type="Pfam" id="PF00271">
    <property type="entry name" value="Helicase_C"/>
    <property type="match status" value="1"/>
</dbReference>
<evidence type="ECO:0000256" key="6">
    <source>
        <dbReference type="ARBA" id="ARBA00022763"/>
    </source>
</evidence>
<evidence type="ECO:0000256" key="8">
    <source>
        <dbReference type="ARBA" id="ARBA00022806"/>
    </source>
</evidence>
<gene>
    <name evidence="17" type="ORF">C1H76_4359</name>
</gene>
<evidence type="ECO:0000256" key="12">
    <source>
        <dbReference type="ARBA" id="ARBA00047995"/>
    </source>
</evidence>
<dbReference type="SUPFAM" id="SSF52540">
    <property type="entry name" value="P-loop containing nucleoside triphosphate hydrolases"/>
    <property type="match status" value="1"/>
</dbReference>
<protein>
    <recommendedName>
        <fullName evidence="13">ATP-dependent DNA helicase</fullName>
        <ecNumber evidence="13">3.6.4.12</ecNumber>
    </recommendedName>
</protein>
<dbReference type="GO" id="GO:0036297">
    <property type="term" value="P:interstrand cross-link repair"/>
    <property type="evidence" value="ECO:0007669"/>
    <property type="project" value="TreeGrafter"/>
</dbReference>